<dbReference type="InterPro" id="IPR000515">
    <property type="entry name" value="MetI-like"/>
</dbReference>
<organism evidence="9">
    <name type="scientific">Caldilineaceae bacterium SB0664_bin_27</name>
    <dbReference type="NCBI Taxonomy" id="2605260"/>
    <lineage>
        <taxon>Bacteria</taxon>
        <taxon>Bacillati</taxon>
        <taxon>Chloroflexota</taxon>
        <taxon>Caldilineae</taxon>
        <taxon>Caldilineales</taxon>
        <taxon>Caldilineaceae</taxon>
    </lineage>
</organism>
<evidence type="ECO:0000256" key="6">
    <source>
        <dbReference type="ARBA" id="ARBA00023136"/>
    </source>
</evidence>
<dbReference type="NCBIfam" id="NF045476">
    <property type="entry name" value="Opp4C"/>
    <property type="match status" value="1"/>
</dbReference>
<comment type="caution">
    <text evidence="9">The sequence shown here is derived from an EMBL/GenBank/DDBJ whole genome shotgun (WGS) entry which is preliminary data.</text>
</comment>
<name>A0A6B0YXB3_9CHLR</name>
<evidence type="ECO:0000256" key="7">
    <source>
        <dbReference type="RuleBase" id="RU363032"/>
    </source>
</evidence>
<dbReference type="Pfam" id="PF00528">
    <property type="entry name" value="BPD_transp_1"/>
    <property type="match status" value="1"/>
</dbReference>
<evidence type="ECO:0000256" key="1">
    <source>
        <dbReference type="ARBA" id="ARBA00004651"/>
    </source>
</evidence>
<dbReference type="InterPro" id="IPR035906">
    <property type="entry name" value="MetI-like_sf"/>
</dbReference>
<dbReference type="AlphaFoldDB" id="A0A6B0YXB3"/>
<feature type="transmembrane region" description="Helical" evidence="7">
    <location>
        <begin position="256"/>
        <end position="276"/>
    </location>
</feature>
<feature type="transmembrane region" description="Helical" evidence="7">
    <location>
        <begin position="198"/>
        <end position="220"/>
    </location>
</feature>
<comment type="similarity">
    <text evidence="7">Belongs to the binding-protein-dependent transport system permease family.</text>
</comment>
<accession>A0A6B0YXB3</accession>
<evidence type="ECO:0000259" key="8">
    <source>
        <dbReference type="PROSITE" id="PS50928"/>
    </source>
</evidence>
<dbReference type="SUPFAM" id="SSF161098">
    <property type="entry name" value="MetI-like"/>
    <property type="match status" value="1"/>
</dbReference>
<feature type="transmembrane region" description="Helical" evidence="7">
    <location>
        <begin position="23"/>
        <end position="44"/>
    </location>
</feature>
<dbReference type="PANTHER" id="PTHR43386">
    <property type="entry name" value="OLIGOPEPTIDE TRANSPORT SYSTEM PERMEASE PROTEIN APPC"/>
    <property type="match status" value="1"/>
</dbReference>
<dbReference type="Pfam" id="PF12911">
    <property type="entry name" value="OppC_N"/>
    <property type="match status" value="1"/>
</dbReference>
<keyword evidence="2 7" id="KW-0813">Transport</keyword>
<proteinExistence type="inferred from homology"/>
<evidence type="ECO:0000256" key="3">
    <source>
        <dbReference type="ARBA" id="ARBA00022475"/>
    </source>
</evidence>
<feature type="transmembrane region" description="Helical" evidence="7">
    <location>
        <begin position="87"/>
        <end position="108"/>
    </location>
</feature>
<evidence type="ECO:0000256" key="2">
    <source>
        <dbReference type="ARBA" id="ARBA00022448"/>
    </source>
</evidence>
<protein>
    <submittedName>
        <fullName evidence="9">ABC transporter permease</fullName>
    </submittedName>
</protein>
<dbReference type="InterPro" id="IPR025966">
    <property type="entry name" value="OppC_N"/>
</dbReference>
<keyword evidence="5 7" id="KW-1133">Transmembrane helix</keyword>
<feature type="transmembrane region" description="Helical" evidence="7">
    <location>
        <begin position="148"/>
        <end position="167"/>
    </location>
</feature>
<dbReference type="GO" id="GO:0005886">
    <property type="term" value="C:plasma membrane"/>
    <property type="evidence" value="ECO:0007669"/>
    <property type="project" value="UniProtKB-SubCell"/>
</dbReference>
<dbReference type="PROSITE" id="PS50928">
    <property type="entry name" value="ABC_TM1"/>
    <property type="match status" value="1"/>
</dbReference>
<dbReference type="PANTHER" id="PTHR43386:SF1">
    <property type="entry name" value="D,D-DIPEPTIDE TRANSPORT SYSTEM PERMEASE PROTEIN DDPC-RELATED"/>
    <property type="match status" value="1"/>
</dbReference>
<dbReference type="GO" id="GO:0055085">
    <property type="term" value="P:transmembrane transport"/>
    <property type="evidence" value="ECO:0007669"/>
    <property type="project" value="InterPro"/>
</dbReference>
<reference evidence="9" key="1">
    <citation type="submission" date="2019-09" db="EMBL/GenBank/DDBJ databases">
        <title>Characterisation of the sponge microbiome using genome-centric metagenomics.</title>
        <authorList>
            <person name="Engelberts J.P."/>
            <person name="Robbins S.J."/>
            <person name="De Goeij J.M."/>
            <person name="Aranda M."/>
            <person name="Bell S.C."/>
            <person name="Webster N.S."/>
        </authorList>
    </citation>
    <scope>NUCLEOTIDE SEQUENCE</scope>
    <source>
        <strain evidence="9">SB0664_bin_27</strain>
    </source>
</reference>
<gene>
    <name evidence="9" type="ORF">F4Y42_20030</name>
</gene>
<evidence type="ECO:0000256" key="5">
    <source>
        <dbReference type="ARBA" id="ARBA00022989"/>
    </source>
</evidence>
<dbReference type="EMBL" id="VXRG01000169">
    <property type="protein sequence ID" value="MXY95734.1"/>
    <property type="molecule type" value="Genomic_DNA"/>
</dbReference>
<feature type="domain" description="ABC transmembrane type-1" evidence="8">
    <location>
        <begin position="85"/>
        <end position="276"/>
    </location>
</feature>
<sequence length="290" mass="31419">MVRGEAVVGLRELIWRRFRRHRLALVSIVIMFVLAISAIFAPLLSRPNDPYTADLQNLRAPPSQEHILGTDRSGRDMLARILHGGRVSLSVGLIATSIYISIGTILGGVSGYRGGVTDFIIMRITDIVMCFPSLLIILTLVAVIGPSIFNIMIILGLLGWPSIARLVRGEFLSLSERDFVMAARCLGATERGIIFRHILPNVVGPLVVAATFGIAGAIMAEAGLSFLGLGVQAPRPSWGQMLSAATSLTTLERRPWIWMPPGAMIAITVLSINFIGDGLRDALDPRTMLD</sequence>
<dbReference type="Gene3D" id="1.10.3720.10">
    <property type="entry name" value="MetI-like"/>
    <property type="match status" value="1"/>
</dbReference>
<dbReference type="InterPro" id="IPR053523">
    <property type="entry name" value="Oligopeptide_permease_AppC"/>
</dbReference>
<evidence type="ECO:0000313" key="9">
    <source>
        <dbReference type="EMBL" id="MXY95734.1"/>
    </source>
</evidence>
<keyword evidence="6 7" id="KW-0472">Membrane</keyword>
<comment type="subcellular location">
    <subcellularLocation>
        <location evidence="1 7">Cell membrane</location>
        <topology evidence="1 7">Multi-pass membrane protein</topology>
    </subcellularLocation>
</comment>
<keyword evidence="3" id="KW-1003">Cell membrane</keyword>
<evidence type="ECO:0000256" key="4">
    <source>
        <dbReference type="ARBA" id="ARBA00022692"/>
    </source>
</evidence>
<feature type="transmembrane region" description="Helical" evidence="7">
    <location>
        <begin position="120"/>
        <end position="142"/>
    </location>
</feature>
<keyword evidence="4 7" id="KW-0812">Transmembrane</keyword>
<dbReference type="InterPro" id="IPR050366">
    <property type="entry name" value="BP-dependent_transpt_permease"/>
</dbReference>
<dbReference type="CDD" id="cd06261">
    <property type="entry name" value="TM_PBP2"/>
    <property type="match status" value="1"/>
</dbReference>